<feature type="compositionally biased region" description="Polar residues" evidence="1">
    <location>
        <begin position="1"/>
        <end position="18"/>
    </location>
</feature>
<protein>
    <submittedName>
        <fullName evidence="2">Uncharacterized protein</fullName>
    </submittedName>
</protein>
<gene>
    <name evidence="2" type="ORF">EHS24_008235</name>
</gene>
<name>A0A427XTF8_9TREE</name>
<dbReference type="AlphaFoldDB" id="A0A427XTF8"/>
<organism evidence="2 3">
    <name type="scientific">Apiotrichum porosum</name>
    <dbReference type="NCBI Taxonomy" id="105984"/>
    <lineage>
        <taxon>Eukaryota</taxon>
        <taxon>Fungi</taxon>
        <taxon>Dikarya</taxon>
        <taxon>Basidiomycota</taxon>
        <taxon>Agaricomycotina</taxon>
        <taxon>Tremellomycetes</taxon>
        <taxon>Trichosporonales</taxon>
        <taxon>Trichosporonaceae</taxon>
        <taxon>Apiotrichum</taxon>
    </lineage>
</organism>
<evidence type="ECO:0000256" key="1">
    <source>
        <dbReference type="SAM" id="MobiDB-lite"/>
    </source>
</evidence>
<feature type="region of interest" description="Disordered" evidence="1">
    <location>
        <begin position="1"/>
        <end position="30"/>
    </location>
</feature>
<reference evidence="2 3" key="1">
    <citation type="submission" date="2018-11" db="EMBL/GenBank/DDBJ databases">
        <title>Genome sequence of Apiotrichum porosum DSM 27194.</title>
        <authorList>
            <person name="Aliyu H."/>
            <person name="Gorte O."/>
            <person name="Ochsenreither K."/>
        </authorList>
    </citation>
    <scope>NUCLEOTIDE SEQUENCE [LARGE SCALE GENOMIC DNA]</scope>
    <source>
        <strain evidence="2 3">DSM 27194</strain>
    </source>
</reference>
<accession>A0A427XTF8</accession>
<evidence type="ECO:0000313" key="3">
    <source>
        <dbReference type="Proteomes" id="UP000279236"/>
    </source>
</evidence>
<dbReference type="RefSeq" id="XP_028476486.1">
    <property type="nucleotide sequence ID" value="XM_028623553.1"/>
</dbReference>
<dbReference type="EMBL" id="RSCE01000006">
    <property type="protein sequence ID" value="RSH82031.1"/>
    <property type="molecule type" value="Genomic_DNA"/>
</dbReference>
<keyword evidence="3" id="KW-1185">Reference proteome</keyword>
<evidence type="ECO:0000313" key="2">
    <source>
        <dbReference type="EMBL" id="RSH82031.1"/>
    </source>
</evidence>
<proteinExistence type="predicted"/>
<feature type="region of interest" description="Disordered" evidence="1">
    <location>
        <begin position="470"/>
        <end position="496"/>
    </location>
</feature>
<sequence>MDHHSNSSSALDPKSQLQPFHIATPPQPPPIVEDWMGERTCQQFDGRTIPATDSYNLLRTIHDIIVDQEKRRVPPLLRSLTFGSKDKGFVVLDKEMFEEVARSAFPSAKTFLGNISQNAGFYRSKTPEGHPCWTDIAGVFGRGGRDELYRLSKTKGTQAKLSPPAMLHAWPEEDSMPDVCRWHPDDPNTVQILDRAKFEAVAMDEFGATSLTQFLNTLGATWGYEEEDSRQRDTFSSSTLAVAKKMRLGSAVSRMALLRIAPTLAGISVYRTVYIPEAKSVKVVRRYLKLDSITQFFVEQFKSLQYRPSSWEDRGLSNRLGQVAEHCGVTAQLSNLWQLAQQLSQGDGTQTEERERAHNFDLGKHKSKLHPYVDDSFSSTDRAFHGADMEHLLDNDENAVSPIHIEACEAGPEASSRPTQHVPTAAALADASGTYDDTCVRTRTRPGTLVVSRPGSQASLSRLTFTGTLPYQSTSKDRGYPSAQRSSVVKRGNVRM</sequence>
<comment type="caution">
    <text evidence="2">The sequence shown here is derived from an EMBL/GenBank/DDBJ whole genome shotgun (WGS) entry which is preliminary data.</text>
</comment>
<dbReference type="GeneID" id="39592778"/>
<dbReference type="Proteomes" id="UP000279236">
    <property type="component" value="Unassembled WGS sequence"/>
</dbReference>